<name>A0A0S4IWM8_BODSA</name>
<reference evidence="2" key="1">
    <citation type="submission" date="2015-09" db="EMBL/GenBank/DDBJ databases">
        <authorList>
            <consortium name="Pathogen Informatics"/>
        </authorList>
    </citation>
    <scope>NUCLEOTIDE SEQUENCE [LARGE SCALE GENOMIC DNA]</scope>
    <source>
        <strain evidence="2">Lake Konstanz</strain>
    </source>
</reference>
<evidence type="ECO:0000313" key="1">
    <source>
        <dbReference type="EMBL" id="CUG31032.1"/>
    </source>
</evidence>
<dbReference type="EMBL" id="CYKH01000745">
    <property type="protein sequence ID" value="CUG31032.1"/>
    <property type="molecule type" value="Genomic_DNA"/>
</dbReference>
<keyword evidence="2" id="KW-1185">Reference proteome</keyword>
<accession>A0A0S4IWM8</accession>
<dbReference type="AlphaFoldDB" id="A0A0S4IWM8"/>
<protein>
    <submittedName>
        <fullName evidence="1">Uncharacterized protein</fullName>
    </submittedName>
</protein>
<proteinExistence type="predicted"/>
<gene>
    <name evidence="1" type="ORF">BSAL_77370</name>
</gene>
<organism evidence="1 2">
    <name type="scientific">Bodo saltans</name>
    <name type="common">Flagellated protozoan</name>
    <dbReference type="NCBI Taxonomy" id="75058"/>
    <lineage>
        <taxon>Eukaryota</taxon>
        <taxon>Discoba</taxon>
        <taxon>Euglenozoa</taxon>
        <taxon>Kinetoplastea</taxon>
        <taxon>Metakinetoplastina</taxon>
        <taxon>Eubodonida</taxon>
        <taxon>Bodonidae</taxon>
        <taxon>Bodo</taxon>
    </lineage>
</organism>
<sequence length="129" mass="14227">MIPTAVRRAPIFCRIIDSVRLDEPYAPQGTVFPIRIDLGDGVESLSVHALQDILDKQFARSSRYGTVKNGFVYDKTKAVVTEVRAYGKYIVTGSLRGGYIKGDTRFGPRLTGYNGATTKPGLKWNGDDL</sequence>
<dbReference type="Proteomes" id="UP000051952">
    <property type="component" value="Unassembled WGS sequence"/>
</dbReference>
<evidence type="ECO:0000313" key="2">
    <source>
        <dbReference type="Proteomes" id="UP000051952"/>
    </source>
</evidence>
<dbReference type="VEuPathDB" id="TriTrypDB:BSAL_77370"/>
<dbReference type="OMA" id="CRIVDIM"/>
<dbReference type="OrthoDB" id="274923at2759"/>